<organism evidence="1">
    <name type="scientific">bioreactor metagenome</name>
    <dbReference type="NCBI Taxonomy" id="1076179"/>
    <lineage>
        <taxon>unclassified sequences</taxon>
        <taxon>metagenomes</taxon>
        <taxon>ecological metagenomes</taxon>
    </lineage>
</organism>
<evidence type="ECO:0000313" key="1">
    <source>
        <dbReference type="EMBL" id="MPM44225.1"/>
    </source>
</evidence>
<name>A0A644ZTL0_9ZZZZ</name>
<dbReference type="AlphaFoldDB" id="A0A644ZTL0"/>
<protein>
    <submittedName>
        <fullName evidence="1">Uncharacterized protein</fullName>
    </submittedName>
</protein>
<sequence>MGHVQIFSTNAFGIVADKEQHISGAVQCRVSHAVCFAAQRRGCNSGCIVSSQINPATVNPAYFSFAVGLVATHKQHLISLRIQCCGSFIEFSVHIVRKFCDVYPFLHGRIVLCLIDVAESLAVVIENSCGIAACAG</sequence>
<dbReference type="EMBL" id="VSSQ01010395">
    <property type="protein sequence ID" value="MPM44225.1"/>
    <property type="molecule type" value="Genomic_DNA"/>
</dbReference>
<gene>
    <name evidence="1" type="ORF">SDC9_90903</name>
</gene>
<reference evidence="1" key="1">
    <citation type="submission" date="2019-08" db="EMBL/GenBank/DDBJ databases">
        <authorList>
            <person name="Kucharzyk K."/>
            <person name="Murdoch R.W."/>
            <person name="Higgins S."/>
            <person name="Loffler F."/>
        </authorList>
    </citation>
    <scope>NUCLEOTIDE SEQUENCE</scope>
</reference>
<comment type="caution">
    <text evidence="1">The sequence shown here is derived from an EMBL/GenBank/DDBJ whole genome shotgun (WGS) entry which is preliminary data.</text>
</comment>
<accession>A0A644ZTL0</accession>
<proteinExistence type="predicted"/>